<dbReference type="GO" id="GO:0022857">
    <property type="term" value="F:transmembrane transporter activity"/>
    <property type="evidence" value="ECO:0007669"/>
    <property type="project" value="InterPro"/>
</dbReference>
<keyword evidence="3 6" id="KW-0812">Transmembrane</keyword>
<evidence type="ECO:0000256" key="4">
    <source>
        <dbReference type="ARBA" id="ARBA00022989"/>
    </source>
</evidence>
<keyword evidence="5 6" id="KW-0472">Membrane</keyword>
<evidence type="ECO:0000256" key="3">
    <source>
        <dbReference type="ARBA" id="ARBA00022692"/>
    </source>
</evidence>
<comment type="caution">
    <text evidence="7">The sequence shown here is derived from an EMBL/GenBank/DDBJ whole genome shotgun (WGS) entry which is preliminary data.</text>
</comment>
<feature type="transmembrane region" description="Helical" evidence="6">
    <location>
        <begin position="12"/>
        <end position="31"/>
    </location>
</feature>
<evidence type="ECO:0000256" key="5">
    <source>
        <dbReference type="ARBA" id="ARBA00023136"/>
    </source>
</evidence>
<organism evidence="7 8">
    <name type="scientific">Campylobacter hyointestinalis subsp. hyointestinalis</name>
    <dbReference type="NCBI Taxonomy" id="91352"/>
    <lineage>
        <taxon>Bacteria</taxon>
        <taxon>Pseudomonadati</taxon>
        <taxon>Campylobacterota</taxon>
        <taxon>Epsilonproteobacteria</taxon>
        <taxon>Campylobacterales</taxon>
        <taxon>Campylobacteraceae</taxon>
        <taxon>Campylobacter</taxon>
    </lineage>
</organism>
<evidence type="ECO:0000313" key="7">
    <source>
        <dbReference type="EMBL" id="CUU76869.1"/>
    </source>
</evidence>
<dbReference type="Proteomes" id="UP000052257">
    <property type="component" value="Unassembled WGS sequence"/>
</dbReference>
<dbReference type="EMBL" id="FAUW01000002">
    <property type="protein sequence ID" value="CUU76869.1"/>
    <property type="molecule type" value="Genomic_DNA"/>
</dbReference>
<comment type="subcellular location">
    <subcellularLocation>
        <location evidence="1">Membrane</location>
        <topology evidence="1">Multi-pass membrane protein</topology>
    </subcellularLocation>
</comment>
<dbReference type="InterPro" id="IPR001898">
    <property type="entry name" value="SLC13A/DASS"/>
</dbReference>
<accession>A0A9W5APN4</accession>
<evidence type="ECO:0000256" key="2">
    <source>
        <dbReference type="ARBA" id="ARBA00007349"/>
    </source>
</evidence>
<dbReference type="PANTHER" id="PTHR42826">
    <property type="entry name" value="DICARBOXYLATE TRANSPORTER 2.1, CHLOROPLASTIC"/>
    <property type="match status" value="1"/>
</dbReference>
<comment type="similarity">
    <text evidence="2">Belongs to the SLC13A/DASS transporter (TC 2.A.47) family. DIT1 subfamily.</text>
</comment>
<gene>
    <name evidence="7" type="primary">ybhI</name>
    <name evidence="7" type="ORF">ERS739220_00809</name>
</gene>
<reference evidence="7 8" key="1">
    <citation type="submission" date="2015-11" db="EMBL/GenBank/DDBJ databases">
        <authorList>
            <consortium name="Pathogen Informatics"/>
        </authorList>
    </citation>
    <scope>NUCLEOTIDE SEQUENCE [LARGE SCALE GENOMIC DNA]</scope>
    <source>
        <strain evidence="7 8">006A-0191</strain>
    </source>
</reference>
<feature type="transmembrane region" description="Helical" evidence="6">
    <location>
        <begin position="37"/>
        <end position="59"/>
    </location>
</feature>
<dbReference type="AlphaFoldDB" id="A0A9W5APN4"/>
<protein>
    <submittedName>
        <fullName evidence="7">Anion transporter</fullName>
    </submittedName>
</protein>
<name>A0A9W5APN4_CAMHY</name>
<sequence>MACFLQAKLGIIQIVAVAFFGVTVAILTNVMKPSEALSGYASTTIWLIVCAFMIARGFIKTGLGKRIAYKIISMLGDSTLKLGYSIVISDAVISPAMPSSGARAGGILFPIVKSLSSALGSEQGETRKKAGAFFMQTL</sequence>
<dbReference type="Pfam" id="PF00939">
    <property type="entry name" value="Na_sulph_symp"/>
    <property type="match status" value="1"/>
</dbReference>
<proteinExistence type="inferred from homology"/>
<keyword evidence="4 6" id="KW-1133">Transmembrane helix</keyword>
<evidence type="ECO:0000256" key="1">
    <source>
        <dbReference type="ARBA" id="ARBA00004141"/>
    </source>
</evidence>
<dbReference type="InterPro" id="IPR030676">
    <property type="entry name" value="CitT-rel"/>
</dbReference>
<evidence type="ECO:0000313" key="8">
    <source>
        <dbReference type="Proteomes" id="UP000052257"/>
    </source>
</evidence>
<dbReference type="GO" id="GO:0016020">
    <property type="term" value="C:membrane"/>
    <property type="evidence" value="ECO:0007669"/>
    <property type="project" value="UniProtKB-SubCell"/>
</dbReference>
<evidence type="ECO:0000256" key="6">
    <source>
        <dbReference type="SAM" id="Phobius"/>
    </source>
</evidence>